<dbReference type="RefSeq" id="WP_091983564.1">
    <property type="nucleotide sequence ID" value="NZ_FOLO01000014.1"/>
</dbReference>
<dbReference type="Gene3D" id="3.40.50.300">
    <property type="entry name" value="P-loop containing nucleotide triphosphate hydrolases"/>
    <property type="match status" value="1"/>
</dbReference>
<accession>A0A1I1KV48</accession>
<dbReference type="InterPro" id="IPR027417">
    <property type="entry name" value="P-loop_NTPase"/>
</dbReference>
<dbReference type="GO" id="GO:0051301">
    <property type="term" value="P:cell division"/>
    <property type="evidence" value="ECO:0007669"/>
    <property type="project" value="UniProtKB-KW"/>
</dbReference>
<dbReference type="Pfam" id="PF03846">
    <property type="entry name" value="SulA"/>
    <property type="match status" value="1"/>
</dbReference>
<protein>
    <submittedName>
        <fullName evidence="1">Cell division inhibitor SulA</fullName>
    </submittedName>
</protein>
<dbReference type="OrthoDB" id="6310227at2"/>
<keyword evidence="1" id="KW-0132">Cell division</keyword>
<dbReference type="InterPro" id="IPR004596">
    <property type="entry name" value="Cell_div_suppressor_SulA"/>
</dbReference>
<dbReference type="GO" id="GO:0051782">
    <property type="term" value="P:negative regulation of cell division"/>
    <property type="evidence" value="ECO:0007669"/>
    <property type="project" value="InterPro"/>
</dbReference>
<dbReference type="GO" id="GO:0009432">
    <property type="term" value="P:SOS response"/>
    <property type="evidence" value="ECO:0007669"/>
    <property type="project" value="InterPro"/>
</dbReference>
<dbReference type="AlphaFoldDB" id="A0A1I1KV48"/>
<dbReference type="STRING" id="1123010.SAMN02745724_02176"/>
<keyword evidence="1" id="KW-0131">Cell cycle</keyword>
<keyword evidence="2" id="KW-1185">Reference proteome</keyword>
<dbReference type="EMBL" id="FOLO01000014">
    <property type="protein sequence ID" value="SFC64659.1"/>
    <property type="molecule type" value="Genomic_DNA"/>
</dbReference>
<proteinExistence type="predicted"/>
<organism evidence="1 2">
    <name type="scientific">Pseudoalteromonas denitrificans DSM 6059</name>
    <dbReference type="NCBI Taxonomy" id="1123010"/>
    <lineage>
        <taxon>Bacteria</taxon>
        <taxon>Pseudomonadati</taxon>
        <taxon>Pseudomonadota</taxon>
        <taxon>Gammaproteobacteria</taxon>
        <taxon>Alteromonadales</taxon>
        <taxon>Pseudoalteromonadaceae</taxon>
        <taxon>Pseudoalteromonas</taxon>
    </lineage>
</organism>
<dbReference type="Proteomes" id="UP000198862">
    <property type="component" value="Unassembled WGS sequence"/>
</dbReference>
<reference evidence="1 2" key="1">
    <citation type="submission" date="2016-10" db="EMBL/GenBank/DDBJ databases">
        <authorList>
            <person name="de Groot N.N."/>
        </authorList>
    </citation>
    <scope>NUCLEOTIDE SEQUENCE [LARGE SCALE GENOMIC DNA]</scope>
    <source>
        <strain evidence="1 2">DSM 6059</strain>
    </source>
</reference>
<evidence type="ECO:0000313" key="2">
    <source>
        <dbReference type="Proteomes" id="UP000198862"/>
    </source>
</evidence>
<dbReference type="SUPFAM" id="SSF52540">
    <property type="entry name" value="P-loop containing nucleoside triphosphate hydrolases"/>
    <property type="match status" value="1"/>
</dbReference>
<gene>
    <name evidence="1" type="ORF">SAMN02745724_02176</name>
</gene>
<sequence length="147" mass="16789">MHQSIEIRKVKSYNMTHCQSSLHSIEIEDDISATFELIKILHQYNSQNGWMLLIAPDHVPSKSLLDSCSIDKSKLLVIRKKHLSNLDYVLNSALNNGNFSAVITWTNMLTKYQLASIAKVKSSSNTNLYCFTDQKKPNNTFHMKKNS</sequence>
<evidence type="ECO:0000313" key="1">
    <source>
        <dbReference type="EMBL" id="SFC64659.1"/>
    </source>
</evidence>
<name>A0A1I1KV48_9GAMM</name>